<feature type="compositionally biased region" description="Polar residues" evidence="1">
    <location>
        <begin position="432"/>
        <end position="444"/>
    </location>
</feature>
<keyword evidence="3" id="KW-1185">Reference proteome</keyword>
<feature type="region of interest" description="Disordered" evidence="1">
    <location>
        <begin position="333"/>
        <end position="476"/>
    </location>
</feature>
<feature type="region of interest" description="Disordered" evidence="1">
    <location>
        <begin position="1"/>
        <end position="39"/>
    </location>
</feature>
<accession>A0AAD7K5M8</accession>
<feature type="region of interest" description="Disordered" evidence="1">
    <location>
        <begin position="699"/>
        <end position="733"/>
    </location>
</feature>
<feature type="compositionally biased region" description="Polar residues" evidence="1">
    <location>
        <begin position="1"/>
        <end position="10"/>
    </location>
</feature>
<feature type="compositionally biased region" description="Basic residues" evidence="1">
    <location>
        <begin position="347"/>
        <end position="361"/>
    </location>
</feature>
<feature type="compositionally biased region" description="Acidic residues" evidence="1">
    <location>
        <begin position="366"/>
        <end position="407"/>
    </location>
</feature>
<sequence length="755" mass="81832">MAKETLSTHAARNPTRETQPRRARTGKSSATKKSNVISSSKEKALALAADVELHSQSVNETIQRLALKHSRKPVYIKKLLTHGKQFKQRRANNIRNTIMHDLSVKAKEAGDDSDLQSILETLTKEEYKKMKQNMSADERKRIMKQLDDYSRLKRTGIRRTNRALAQDASQTASGIGDVLLDLFERTGVRSCCLFSRSSATDAAVPVIQDSDDAREFFQQALGKDCFDILLKFEQWSCTRDTETKDRDDIQSVCKQIVLLILDGLRKIRNKKSVSMDYVNYRSEIMHKFGVELAGWPSDIPFGRPVKLTADEGREIRDGLRSRGIRWVVMTKSQRKELAEEMEGEGGRRRKMRADKGKARKGKGSDSEDEDSDGEDNEDEDGGEEEDKDDDEEDEDEEKQEEEEEEEVPPCKSVSTTTTASSSSRKSGAPTCGSKSTAAVASSRKSGVGARAPAASTAAASPTHHAPASSPASLMSPAPTNTWLTSTVLAAGSLTNPAPSAASVTNPTPTTASLTHPTPNAFAASLMNDTPATTALMNTTPSAAAFTDAMPAAFTPSLADPTTSAMDLNNPLMNFDHAVYDLDFSTDLDFGMDLGPPTNPSPNGGLGLADAFGMRPLQTPRFMFPPVHGYGVPPARDSLDLTGDDSALGMPPLPGSFGVDGAYDAYMAINYAMPQLPNPNPQDYDLDDRAEGMALPSALGEATNTEQPAQQKRGRAFEGTDGAPAAKKSRKGGAWKAVTFGDDETIDTRASVKMKC</sequence>
<organism evidence="2 3">
    <name type="scientific">Mycena maculata</name>
    <dbReference type="NCBI Taxonomy" id="230809"/>
    <lineage>
        <taxon>Eukaryota</taxon>
        <taxon>Fungi</taxon>
        <taxon>Dikarya</taxon>
        <taxon>Basidiomycota</taxon>
        <taxon>Agaricomycotina</taxon>
        <taxon>Agaricomycetes</taxon>
        <taxon>Agaricomycetidae</taxon>
        <taxon>Agaricales</taxon>
        <taxon>Marasmiineae</taxon>
        <taxon>Mycenaceae</taxon>
        <taxon>Mycena</taxon>
    </lineage>
</organism>
<feature type="compositionally biased region" description="Low complexity" evidence="1">
    <location>
        <begin position="449"/>
        <end position="476"/>
    </location>
</feature>
<evidence type="ECO:0000256" key="1">
    <source>
        <dbReference type="SAM" id="MobiDB-lite"/>
    </source>
</evidence>
<name>A0AAD7K5M8_9AGAR</name>
<reference evidence="2" key="1">
    <citation type="submission" date="2023-03" db="EMBL/GenBank/DDBJ databases">
        <title>Massive genome expansion in bonnet fungi (Mycena s.s.) driven by repeated elements and novel gene families across ecological guilds.</title>
        <authorList>
            <consortium name="Lawrence Berkeley National Laboratory"/>
            <person name="Harder C.B."/>
            <person name="Miyauchi S."/>
            <person name="Viragh M."/>
            <person name="Kuo A."/>
            <person name="Thoen E."/>
            <person name="Andreopoulos B."/>
            <person name="Lu D."/>
            <person name="Skrede I."/>
            <person name="Drula E."/>
            <person name="Henrissat B."/>
            <person name="Morin E."/>
            <person name="Kohler A."/>
            <person name="Barry K."/>
            <person name="LaButti K."/>
            <person name="Morin E."/>
            <person name="Salamov A."/>
            <person name="Lipzen A."/>
            <person name="Mereny Z."/>
            <person name="Hegedus B."/>
            <person name="Baldrian P."/>
            <person name="Stursova M."/>
            <person name="Weitz H."/>
            <person name="Taylor A."/>
            <person name="Grigoriev I.V."/>
            <person name="Nagy L.G."/>
            <person name="Martin F."/>
            <person name="Kauserud H."/>
        </authorList>
    </citation>
    <scope>NUCLEOTIDE SEQUENCE</scope>
    <source>
        <strain evidence="2">CBHHK188m</strain>
    </source>
</reference>
<dbReference type="EMBL" id="JARJLG010000010">
    <property type="protein sequence ID" value="KAJ7777615.1"/>
    <property type="molecule type" value="Genomic_DNA"/>
</dbReference>
<gene>
    <name evidence="2" type="ORF">DFH07DRAFT_951262</name>
</gene>
<proteinExistence type="predicted"/>
<dbReference type="Proteomes" id="UP001215280">
    <property type="component" value="Unassembled WGS sequence"/>
</dbReference>
<dbReference type="AlphaFoldDB" id="A0AAD7K5M8"/>
<feature type="compositionally biased region" description="Polar residues" evidence="1">
    <location>
        <begin position="26"/>
        <end position="39"/>
    </location>
</feature>
<evidence type="ECO:0000313" key="2">
    <source>
        <dbReference type="EMBL" id="KAJ7777615.1"/>
    </source>
</evidence>
<feature type="compositionally biased region" description="Low complexity" evidence="1">
    <location>
        <begin position="412"/>
        <end position="426"/>
    </location>
</feature>
<protein>
    <submittedName>
        <fullName evidence="2">Uncharacterized protein</fullName>
    </submittedName>
</protein>
<comment type="caution">
    <text evidence="2">The sequence shown here is derived from an EMBL/GenBank/DDBJ whole genome shotgun (WGS) entry which is preliminary data.</text>
</comment>
<feature type="region of interest" description="Disordered" evidence="1">
    <location>
        <begin position="497"/>
        <end position="516"/>
    </location>
</feature>
<evidence type="ECO:0000313" key="3">
    <source>
        <dbReference type="Proteomes" id="UP001215280"/>
    </source>
</evidence>